<dbReference type="Pfam" id="PF19087">
    <property type="entry name" value="DUF5776"/>
    <property type="match status" value="1"/>
</dbReference>
<evidence type="ECO:0000313" key="4">
    <source>
        <dbReference type="Proteomes" id="UP000604765"/>
    </source>
</evidence>
<accession>A0ABQ3W074</accession>
<sequence length="515" mass="57110">MLLQSPVASTMTLTAAAATRQAVQVYVQPQYQLDRDGSWEDIPGTGPIAVAGTVGQAIEAPAIKDYVPITTELAKLPSGDNDQAHPIRLKYRKQSTGLYTATVNINYIDQQKETVISTDTRTLHYTDKVTIIPKAIKGYQLRDVRIPDRYFAQNLDKSVNFTFKELRDPTYTVNFYYVLQSIHPDNSDNAETKMISQTAVKPQLSSQAKPDTKVEPVEDNVQEKPVYASKKKDLVVNQTVAVQKEIPESKEATTHSGTKSLSPTTDAGTAVISQPIQPAKTGLASSAVDQKSTVIINGGEKQPVIKQKGQSTPQTQGTSTFEHATGELRVNNLNSKPLASVEPKITERHAETSNQPSKVAVKGLAVYAIRKINLYRSANFSQSSRRFVYSKVSRPFRPMFVVIGYARSNDGKLRYRVRDVNHLSRTAGNKGYITTDLRDVRPVYDAYNKGRVVVINPSGINAYRLKNLTGKLKHYQKGTILKPRRIVNFHLTTRYVLSDGSYITANRKLVAAHSN</sequence>
<comment type="caution">
    <text evidence="3">The sequence shown here is derived from an EMBL/GenBank/DDBJ whole genome shotgun (WGS) entry which is preliminary data.</text>
</comment>
<dbReference type="InterPro" id="IPR044081">
    <property type="entry name" value="DUF5776"/>
</dbReference>
<gene>
    <name evidence="3" type="ORF">YK48G_15310</name>
</gene>
<feature type="domain" description="DUF5776" evidence="2">
    <location>
        <begin position="447"/>
        <end position="510"/>
    </location>
</feature>
<proteinExistence type="predicted"/>
<evidence type="ECO:0000256" key="1">
    <source>
        <dbReference type="SAM" id="MobiDB-lite"/>
    </source>
</evidence>
<feature type="region of interest" description="Disordered" evidence="1">
    <location>
        <begin position="199"/>
        <end position="219"/>
    </location>
</feature>
<dbReference type="EMBL" id="BNJR01000014">
    <property type="protein sequence ID" value="GHP14106.1"/>
    <property type="molecule type" value="Genomic_DNA"/>
</dbReference>
<evidence type="ECO:0000259" key="2">
    <source>
        <dbReference type="Pfam" id="PF19087"/>
    </source>
</evidence>
<feature type="compositionally biased region" description="Low complexity" evidence="1">
    <location>
        <begin position="306"/>
        <end position="320"/>
    </location>
</feature>
<name>A0ABQ3W074_9LACO</name>
<keyword evidence="4" id="KW-1185">Reference proteome</keyword>
<protein>
    <recommendedName>
        <fullName evidence="2">DUF5776 domain-containing protein</fullName>
    </recommendedName>
</protein>
<feature type="compositionally biased region" description="Polar residues" evidence="1">
    <location>
        <begin position="254"/>
        <end position="266"/>
    </location>
</feature>
<dbReference type="Proteomes" id="UP000604765">
    <property type="component" value="Unassembled WGS sequence"/>
</dbReference>
<dbReference type="Gene3D" id="3.10.20.320">
    <property type="entry name" value="Putative peptidoglycan bound protein (lpxtg motif)"/>
    <property type="match status" value="1"/>
</dbReference>
<feature type="region of interest" description="Disordered" evidence="1">
    <location>
        <begin position="300"/>
        <end position="323"/>
    </location>
</feature>
<evidence type="ECO:0000313" key="3">
    <source>
        <dbReference type="EMBL" id="GHP14106.1"/>
    </source>
</evidence>
<feature type="region of interest" description="Disordered" evidence="1">
    <location>
        <begin position="246"/>
        <end position="266"/>
    </location>
</feature>
<feature type="compositionally biased region" description="Polar residues" evidence="1">
    <location>
        <begin position="199"/>
        <end position="209"/>
    </location>
</feature>
<reference evidence="3 4" key="1">
    <citation type="journal article" date="2021" name="Int. J. Syst. Evol. Microbiol.">
        <title>Lentilactobacillus fungorum sp. nov., isolated from spent mushroom substrates.</title>
        <authorList>
            <person name="Tohno M."/>
            <person name="Tanizawa Y."/>
            <person name="Kojima Y."/>
            <person name="Sakamoto M."/>
            <person name="Ohkuma M."/>
            <person name="Kobayashi H."/>
        </authorList>
    </citation>
    <scope>NUCLEOTIDE SEQUENCE [LARGE SCALE GENOMIC DNA]</scope>
    <source>
        <strain evidence="3 4">YK48G</strain>
    </source>
</reference>
<organism evidence="3 4">
    <name type="scientific">Lentilactobacillus fungorum</name>
    <dbReference type="NCBI Taxonomy" id="2201250"/>
    <lineage>
        <taxon>Bacteria</taxon>
        <taxon>Bacillati</taxon>
        <taxon>Bacillota</taxon>
        <taxon>Bacilli</taxon>
        <taxon>Lactobacillales</taxon>
        <taxon>Lactobacillaceae</taxon>
        <taxon>Lentilactobacillus</taxon>
    </lineage>
</organism>